<name>A0A3M7Q013_BRAPC</name>
<dbReference type="EMBL" id="REGN01008159">
    <property type="protein sequence ID" value="RNA04311.1"/>
    <property type="molecule type" value="Genomic_DNA"/>
</dbReference>
<protein>
    <submittedName>
        <fullName evidence="1">Uncharacterized protein</fullName>
    </submittedName>
</protein>
<organism evidence="1 2">
    <name type="scientific">Brachionus plicatilis</name>
    <name type="common">Marine rotifer</name>
    <name type="synonym">Brachionus muelleri</name>
    <dbReference type="NCBI Taxonomy" id="10195"/>
    <lineage>
        <taxon>Eukaryota</taxon>
        <taxon>Metazoa</taxon>
        <taxon>Spiralia</taxon>
        <taxon>Gnathifera</taxon>
        <taxon>Rotifera</taxon>
        <taxon>Eurotatoria</taxon>
        <taxon>Monogononta</taxon>
        <taxon>Pseudotrocha</taxon>
        <taxon>Ploima</taxon>
        <taxon>Brachionidae</taxon>
        <taxon>Brachionus</taxon>
    </lineage>
</organism>
<evidence type="ECO:0000313" key="2">
    <source>
        <dbReference type="Proteomes" id="UP000276133"/>
    </source>
</evidence>
<accession>A0A3M7Q013</accession>
<keyword evidence="2" id="KW-1185">Reference proteome</keyword>
<reference evidence="1 2" key="1">
    <citation type="journal article" date="2018" name="Sci. Rep.">
        <title>Genomic signatures of local adaptation to the degree of environmental predictability in rotifers.</title>
        <authorList>
            <person name="Franch-Gras L."/>
            <person name="Hahn C."/>
            <person name="Garcia-Roger E.M."/>
            <person name="Carmona M.J."/>
            <person name="Serra M."/>
            <person name="Gomez A."/>
        </authorList>
    </citation>
    <scope>NUCLEOTIDE SEQUENCE [LARGE SCALE GENOMIC DNA]</scope>
    <source>
        <strain evidence="1">HYR1</strain>
    </source>
</reference>
<comment type="caution">
    <text evidence="1">The sequence shown here is derived from an EMBL/GenBank/DDBJ whole genome shotgun (WGS) entry which is preliminary data.</text>
</comment>
<proteinExistence type="predicted"/>
<dbReference type="Proteomes" id="UP000276133">
    <property type="component" value="Unassembled WGS sequence"/>
</dbReference>
<dbReference type="AlphaFoldDB" id="A0A3M7Q013"/>
<sequence>MTISFGRLCFNPTYVYLLVRVVLNLEFRGTTHKIGSFCPLNELHIRHESLTFSLPADFEYDFFTPL</sequence>
<gene>
    <name evidence="1" type="ORF">BpHYR1_042588</name>
</gene>
<evidence type="ECO:0000313" key="1">
    <source>
        <dbReference type="EMBL" id="RNA04311.1"/>
    </source>
</evidence>